<dbReference type="EMBL" id="FOSR01000008">
    <property type="protein sequence ID" value="SFK88142.1"/>
    <property type="molecule type" value="Genomic_DNA"/>
</dbReference>
<accession>A0A1I4D3Q6</accession>
<gene>
    <name evidence="1" type="ORF">SAMN05192579_10867</name>
</gene>
<reference evidence="2" key="1">
    <citation type="submission" date="2016-10" db="EMBL/GenBank/DDBJ databases">
        <authorList>
            <person name="Varghese N."/>
            <person name="Submissions S."/>
        </authorList>
    </citation>
    <scope>NUCLEOTIDE SEQUENCE [LARGE SCALE GENOMIC DNA]</scope>
    <source>
        <strain evidence="2">MO64</strain>
    </source>
</reference>
<dbReference type="RefSeq" id="WP_139201733.1">
    <property type="nucleotide sequence ID" value="NZ_FOSR01000008.1"/>
</dbReference>
<evidence type="ECO:0000313" key="2">
    <source>
        <dbReference type="Proteomes" id="UP000198725"/>
    </source>
</evidence>
<protein>
    <recommendedName>
        <fullName evidence="3">Phytanoyl-CoA dioxygenase</fullName>
    </recommendedName>
</protein>
<organism evidence="1 2">
    <name type="scientific">Rhodanobacter glycinis</name>
    <dbReference type="NCBI Taxonomy" id="582702"/>
    <lineage>
        <taxon>Bacteria</taxon>
        <taxon>Pseudomonadati</taxon>
        <taxon>Pseudomonadota</taxon>
        <taxon>Gammaproteobacteria</taxon>
        <taxon>Lysobacterales</taxon>
        <taxon>Rhodanobacteraceae</taxon>
        <taxon>Rhodanobacter</taxon>
    </lineage>
</organism>
<dbReference type="AlphaFoldDB" id="A0A1I4D3Q6"/>
<dbReference type="SUPFAM" id="SSF51197">
    <property type="entry name" value="Clavaminate synthase-like"/>
    <property type="match status" value="1"/>
</dbReference>
<dbReference type="Gene3D" id="2.60.120.620">
    <property type="entry name" value="q2cbj1_9rhob like domain"/>
    <property type="match status" value="1"/>
</dbReference>
<sequence length="341" mass="36967">MNQADDRLAPAREMMRQGRHEEAIAWMTVLRRRAVDEDVERLLARCRYMAYVEHPPRGAEIEPWPGCISDPFAAVAGIPEVPASRLDAHSMAAGIQHHGALLVRGLLSPDLATKLAGDVKSVIDACASWHEHGGVGAGNPWYARLPLREDCQLAQARTWVEGGGGVWLADSPRMLFKLTELFGASGIVDMVSAYFGERPMLSVGKSTLRCVPGSIRHADWHQDGAFMGAGIRSVNVWLALSHCGVDASGLECLPRRLPEVLPTGSHGAYFDWSVGPGMVAEAAQGLATVSPVFAPGDALLFDHFFLHRTGVPAAIAKDRYAIESWFFAPSSYPADQVPLKI</sequence>
<name>A0A1I4D3Q6_9GAMM</name>
<evidence type="ECO:0000313" key="1">
    <source>
        <dbReference type="EMBL" id="SFK88142.1"/>
    </source>
</evidence>
<proteinExistence type="predicted"/>
<keyword evidence="2" id="KW-1185">Reference proteome</keyword>
<evidence type="ECO:0008006" key="3">
    <source>
        <dbReference type="Google" id="ProtNLM"/>
    </source>
</evidence>
<dbReference type="Proteomes" id="UP000198725">
    <property type="component" value="Unassembled WGS sequence"/>
</dbReference>